<gene>
    <name evidence="1" type="ORF">PS1_0032</name>
</gene>
<protein>
    <submittedName>
        <fullName evidence="1">Uncharacterized protein</fullName>
    </submittedName>
</protein>
<keyword evidence="2" id="KW-1185">Reference proteome</keyword>
<evidence type="ECO:0000313" key="2">
    <source>
        <dbReference type="Proteomes" id="UP000317703"/>
    </source>
</evidence>
<evidence type="ECO:0000313" key="1">
    <source>
        <dbReference type="EMBL" id="QDJ96791.1"/>
    </source>
</evidence>
<sequence length="122" mass="14013">MQQVDSKFEKKMVVFLNSLINQTKKNKIELNSKAEFNIDGKTVVFTALPEFRKYGSFQVCNWNSPVYNSNKESVIASFKLKLNGNMFGKFSVHVKHVIGDVPEHELIKLSREMKQNLMASLN</sequence>
<proteinExistence type="predicted"/>
<dbReference type="Proteomes" id="UP000317703">
    <property type="component" value="Segment"/>
</dbReference>
<name>A0A514TUU4_9CAUD</name>
<organism evidence="1 2">
    <name type="scientific">Aeromonas phage PS1</name>
    <dbReference type="NCBI Taxonomy" id="2591406"/>
    <lineage>
        <taxon>Viruses</taxon>
        <taxon>Duplodnaviria</taxon>
        <taxon>Heunggongvirae</taxon>
        <taxon>Uroviricota</taxon>
        <taxon>Caudoviricetes</taxon>
        <taxon>Chimalliviridae</taxon>
        <taxon>Ferozepurvirus</taxon>
        <taxon>Ferozepurvirus PS1</taxon>
    </lineage>
</organism>
<dbReference type="EMBL" id="MN032614">
    <property type="protein sequence ID" value="QDJ96791.1"/>
    <property type="molecule type" value="Genomic_DNA"/>
</dbReference>
<reference evidence="1" key="1">
    <citation type="submission" date="2019-06" db="EMBL/GenBank/DDBJ databases">
        <title>Complete genome sequence of Aeromonas hydrophila bacteriophage PS1.</title>
        <authorList>
            <person name="Rai S."/>
            <person name="Tyagi A."/>
            <person name="Kumar N."/>
            <person name="Singh N."/>
        </authorList>
    </citation>
    <scope>NUCLEOTIDE SEQUENCE [LARGE SCALE GENOMIC DNA]</scope>
</reference>
<accession>A0A514TUU4</accession>